<reference evidence="2" key="1">
    <citation type="journal article" date="2020" name="Nature">
        <title>Giant virus diversity and host interactions through global metagenomics.</title>
        <authorList>
            <person name="Schulz F."/>
            <person name="Roux S."/>
            <person name="Paez-Espino D."/>
            <person name="Jungbluth S."/>
            <person name="Walsh D.A."/>
            <person name="Denef V.J."/>
            <person name="McMahon K.D."/>
            <person name="Konstantinidis K.T."/>
            <person name="Eloe-Fadrosh E.A."/>
            <person name="Kyrpides N.C."/>
            <person name="Woyke T."/>
        </authorList>
    </citation>
    <scope>NUCLEOTIDE SEQUENCE</scope>
    <source>
        <strain evidence="2">GVMAG-M-3300023184-24</strain>
    </source>
</reference>
<protein>
    <submittedName>
        <fullName evidence="2">Uncharacterized protein</fullName>
    </submittedName>
</protein>
<feature type="coiled-coil region" evidence="1">
    <location>
        <begin position="79"/>
        <end position="106"/>
    </location>
</feature>
<accession>A0A6C0I6N6</accession>
<proteinExistence type="predicted"/>
<sequence>MEYNCIYCSITFKRNCDLSKHKITQKCNDNKKRYIEDNETKKKIILIETELNIYKNKDMTNMNKIMILENNLILLKKHIEEKDIQLKLIEDKYEDLRKIVEKAATKTTNTVKNYTHNNYLNYISAEPLRISEFPKQLKHIVNCDTVMYDDNDFHDHIVDNILKDKSGKDKVLCTDINRKNFTYKDETSGELISDPELEKLRNQLKKGTNIRQIRKDLLDKLVTEYEDNGCIGIDPYKQFSEIIQKLNFGTPFVDHVAKKTYVKTKSNNTNEHENTNDTDENWNTEEYQKLLEEFGEECDN</sequence>
<evidence type="ECO:0000256" key="1">
    <source>
        <dbReference type="SAM" id="Coils"/>
    </source>
</evidence>
<dbReference type="AlphaFoldDB" id="A0A6C0I6N6"/>
<dbReference type="EMBL" id="MN740108">
    <property type="protein sequence ID" value="QHT88037.1"/>
    <property type="molecule type" value="Genomic_DNA"/>
</dbReference>
<evidence type="ECO:0000313" key="2">
    <source>
        <dbReference type="EMBL" id="QHT88037.1"/>
    </source>
</evidence>
<name>A0A6C0I6N6_9ZZZZ</name>
<keyword evidence="1" id="KW-0175">Coiled coil</keyword>
<organism evidence="2">
    <name type="scientific">viral metagenome</name>
    <dbReference type="NCBI Taxonomy" id="1070528"/>
    <lineage>
        <taxon>unclassified sequences</taxon>
        <taxon>metagenomes</taxon>
        <taxon>organismal metagenomes</taxon>
    </lineage>
</organism>